<dbReference type="InterPro" id="IPR006615">
    <property type="entry name" value="Pept_C19_DUSP"/>
</dbReference>
<dbReference type="OrthoDB" id="265776at2759"/>
<feature type="domain" description="DUSP" evidence="5">
    <location>
        <begin position="272"/>
        <end position="403"/>
    </location>
</feature>
<feature type="compositionally biased region" description="Polar residues" evidence="2">
    <location>
        <begin position="905"/>
        <end position="916"/>
    </location>
</feature>
<reference evidence="6 7" key="1">
    <citation type="submission" date="2017-12" db="EMBL/GenBank/DDBJ databases">
        <title>Sequencing, de novo assembly and annotation of complete genome of a new Thraustochytrid species, strain FCC1311.</title>
        <authorList>
            <person name="Sedici K."/>
            <person name="Godart F."/>
            <person name="Aiese Cigliano R."/>
            <person name="Sanseverino W."/>
            <person name="Barakat M."/>
            <person name="Ortet P."/>
            <person name="Marechal E."/>
            <person name="Cagnac O."/>
            <person name="Amato A."/>
        </authorList>
    </citation>
    <scope>NUCLEOTIDE SEQUENCE [LARGE SCALE GENOMIC DNA]</scope>
</reference>
<feature type="domain" description="EF-hand" evidence="3">
    <location>
        <begin position="61"/>
        <end position="96"/>
    </location>
</feature>
<feature type="region of interest" description="Disordered" evidence="2">
    <location>
        <begin position="905"/>
        <end position="928"/>
    </location>
</feature>
<dbReference type="InterPro" id="IPR018200">
    <property type="entry name" value="USP_CS"/>
</dbReference>
<evidence type="ECO:0000256" key="1">
    <source>
        <dbReference type="ARBA" id="ARBA00022837"/>
    </source>
</evidence>
<dbReference type="Gene3D" id="1.10.238.10">
    <property type="entry name" value="EF-hand"/>
    <property type="match status" value="1"/>
</dbReference>
<dbReference type="SUPFAM" id="SSF54001">
    <property type="entry name" value="Cysteine proteinases"/>
    <property type="match status" value="1"/>
</dbReference>
<feature type="domain" description="EF-hand" evidence="3">
    <location>
        <begin position="97"/>
        <end position="132"/>
    </location>
</feature>
<feature type="compositionally biased region" description="Acidic residues" evidence="2">
    <location>
        <begin position="1468"/>
        <end position="1479"/>
    </location>
</feature>
<dbReference type="InterPro" id="IPR011992">
    <property type="entry name" value="EF-hand-dom_pair"/>
</dbReference>
<keyword evidence="7" id="KW-1185">Reference proteome</keyword>
<dbReference type="SMART" id="SM00695">
    <property type="entry name" value="DUSP"/>
    <property type="match status" value="1"/>
</dbReference>
<dbReference type="InParanoid" id="A0A2R5G5L9"/>
<dbReference type="InterPro" id="IPR001394">
    <property type="entry name" value="Peptidase_C19_UCH"/>
</dbReference>
<dbReference type="InterPro" id="IPR028889">
    <property type="entry name" value="USP"/>
</dbReference>
<organism evidence="6 7">
    <name type="scientific">Hondaea fermentalgiana</name>
    <dbReference type="NCBI Taxonomy" id="2315210"/>
    <lineage>
        <taxon>Eukaryota</taxon>
        <taxon>Sar</taxon>
        <taxon>Stramenopiles</taxon>
        <taxon>Bigyra</taxon>
        <taxon>Labyrinthulomycetes</taxon>
        <taxon>Thraustochytrida</taxon>
        <taxon>Thraustochytriidae</taxon>
        <taxon>Hondaea</taxon>
    </lineage>
</organism>
<name>A0A2R5G5L9_9STRA</name>
<dbReference type="PROSITE" id="PS50222">
    <property type="entry name" value="EF_HAND_2"/>
    <property type="match status" value="2"/>
</dbReference>
<protein>
    <submittedName>
        <fullName evidence="6">Ubiquitin carboxyl-terminal hydrolase, putative</fullName>
    </submittedName>
</protein>
<dbReference type="PROSITE" id="PS00018">
    <property type="entry name" value="EF_HAND_1"/>
    <property type="match status" value="1"/>
</dbReference>
<dbReference type="Gene3D" id="3.30.2230.10">
    <property type="entry name" value="DUSP-like"/>
    <property type="match status" value="1"/>
</dbReference>
<evidence type="ECO:0000313" key="6">
    <source>
        <dbReference type="EMBL" id="GBG26337.1"/>
    </source>
</evidence>
<dbReference type="InterPro" id="IPR002048">
    <property type="entry name" value="EF_hand_dom"/>
</dbReference>
<feature type="region of interest" description="Disordered" evidence="2">
    <location>
        <begin position="1398"/>
        <end position="1506"/>
    </location>
</feature>
<dbReference type="GO" id="GO:0005509">
    <property type="term" value="F:calcium ion binding"/>
    <property type="evidence" value="ECO:0007669"/>
    <property type="project" value="InterPro"/>
</dbReference>
<feature type="domain" description="USP" evidence="4">
    <location>
        <begin position="671"/>
        <end position="1601"/>
    </location>
</feature>
<evidence type="ECO:0000259" key="4">
    <source>
        <dbReference type="PROSITE" id="PS50235"/>
    </source>
</evidence>
<dbReference type="SUPFAM" id="SSF143791">
    <property type="entry name" value="DUSP-like"/>
    <property type="match status" value="1"/>
</dbReference>
<evidence type="ECO:0000256" key="2">
    <source>
        <dbReference type="SAM" id="MobiDB-lite"/>
    </source>
</evidence>
<feature type="compositionally biased region" description="Acidic residues" evidence="2">
    <location>
        <begin position="1009"/>
        <end position="1021"/>
    </location>
</feature>
<dbReference type="Gene3D" id="3.90.70.10">
    <property type="entry name" value="Cysteine proteinases"/>
    <property type="match status" value="2"/>
</dbReference>
<dbReference type="PROSITE" id="PS50235">
    <property type="entry name" value="USP_3"/>
    <property type="match status" value="1"/>
</dbReference>
<keyword evidence="6" id="KW-0378">Hydrolase</keyword>
<evidence type="ECO:0000313" key="7">
    <source>
        <dbReference type="Proteomes" id="UP000241890"/>
    </source>
</evidence>
<dbReference type="InterPro" id="IPR038765">
    <property type="entry name" value="Papain-like_cys_pep_sf"/>
</dbReference>
<dbReference type="PROSITE" id="PS00972">
    <property type="entry name" value="USP_1"/>
    <property type="match status" value="1"/>
</dbReference>
<feature type="compositionally biased region" description="Basic and acidic residues" evidence="2">
    <location>
        <begin position="339"/>
        <end position="355"/>
    </location>
</feature>
<dbReference type="SUPFAM" id="SSF47473">
    <property type="entry name" value="EF-hand"/>
    <property type="match status" value="1"/>
</dbReference>
<feature type="compositionally biased region" description="Acidic residues" evidence="2">
    <location>
        <begin position="1407"/>
        <end position="1429"/>
    </location>
</feature>
<dbReference type="Pfam" id="PF00443">
    <property type="entry name" value="UCH"/>
    <property type="match status" value="1"/>
</dbReference>
<dbReference type="GO" id="GO:0016579">
    <property type="term" value="P:protein deubiquitination"/>
    <property type="evidence" value="ECO:0007669"/>
    <property type="project" value="InterPro"/>
</dbReference>
<dbReference type="EMBL" id="BEYU01000019">
    <property type="protein sequence ID" value="GBG26337.1"/>
    <property type="molecule type" value="Genomic_DNA"/>
</dbReference>
<feature type="region of interest" description="Disordered" evidence="2">
    <location>
        <begin position="990"/>
        <end position="1036"/>
    </location>
</feature>
<dbReference type="InterPro" id="IPR035927">
    <property type="entry name" value="DUSP-like_sf"/>
</dbReference>
<dbReference type="PROSITE" id="PS51283">
    <property type="entry name" value="DUSP"/>
    <property type="match status" value="1"/>
</dbReference>
<dbReference type="PROSITE" id="PS00973">
    <property type="entry name" value="USP_2"/>
    <property type="match status" value="1"/>
</dbReference>
<comment type="caution">
    <text evidence="6">The sequence shown here is derived from an EMBL/GenBank/DDBJ whole genome shotgun (WGS) entry which is preliminary data.</text>
</comment>
<sequence>MGGTHGRIVSPEEARKRFTPLELRTLRSGFDRLASASPQQGFSEIGFMTFKSLVLADFPDFPEPLALRMFSVFDVNRNQALDWNELLCGLCILCRGKHEERLRFLFQVYDDERTGALSRHSLLRFADCLDDHRLSDDERRSSYDLIDKAFARTRGTNAEWASPLTLEAFSRSMVQFMDSPLVSWPTRVGQKLLGPVFMAAAQTTVSDVAECGPMSKLGPPLPPRPDEVESAMMRQAAQGYGLNAHLSQSTGGPFADANLIRHPAFVRHQSSRAQLEEGSTFKRMHRSPDRELLVPGDVWFVVSARWFRAWQAYSGYSHGEVDLMSLRSSRQLERPGPIDNRDIVRGLEPEQDPNDPRDLGELEFCVLRPELNHQQDFVILCRDAWEFLHRTYGGGPVLARKVISAETPFERAEIELFPVSLHVRCVAFSGEAESGLDTTSDRAHLGSFNADRPARIQVSRRATVRDIERAILDRLMEPRGRALSTDSLYSTQSAAAEDGLAQKRAALQNRDRFSAECMRLWCMVDDSLESLSATFSGPEARPLRGPNINAKLLQDPQETVEEADLEDDQTIILELCSADGSWPLASIETLRSLRPRDPKTQIASGPHINARVVMLGGGPSPHNSPTSRASSGLPAIGAQTARSNAKTQLATRPVGGPPSPGRPAPQVLGNVGMANLGNTCFMSASLQCLLHTESLKQYILDDAYVSDVNTTLRDSTHGLLADAFADLFRIAWGANGRIPASIAPRRFKKELSKHDPRFLGVQQQDAQELLSSLLDGLAQDLNRIKSKAYVELKDSDGRADQEVAREWWMAHLRRELSIVTALFSGQFKTLLRCDTCGYESARFEPFSTLSLPLPESPKRTVMVHVVFADASRPPLLVAMRLRKEGNFGDVRRALLDLQPGTTGSVVQSILQGPTSNTEDENAGERAPRNLDSERLVLAYVFERQIFSFVPDARPLKTLRARDPLYAFELPHLHHEDGFSGAAVNLKEAAAAAAAANDDEGDDDNAKEADGEDDDKNAEVDGDIGVTGDPEGQPQQDDEIEIGVGTQVEYHVSDDHFGPMLGVVVGIKGTTSKRQGRLPKYQVKFAADTNDISETRTVVLVSNEVRAVPMRPMLLKLEQRVWHKHACYFVNPMRPVLVGMPFVLMARPDRLSGYALYEAVARQVRQFNGASSPSANAGDEGGALSPGVFESIGASAGLGGSPPTKDVSASQIRSTWGFTIVALGADRQQRTCGSCSWMSACDGCPIQPTSTPVSTIFTGPSTLVVDWGSASSPAGKSRSNALTLMPVDKHSSVDDVRREEQKRMPLSSLLENFVRKEQLTGEDQARCARCKDFKDHSMTLGLWRAPPILVMHLKRFDGSRKLLNLVEYPTRDLDLSPYLAHAMPAQPRKSRRSLDLALRKRGVKADEDSSGDEQDDDDDEEKEDIDDAEPDNAAGVSHGHFVGKESEVNARPSSMSARKDSAVAPVNALEEEEEEEEFEGENGGGHGKSVAAAETSDQTLSPEALAKAEAEEEALELVDVLVDSEYVGLRAYGGHEHGGIPPEYDLYGVVDHTGSLGGGHYIAKTKSSINGKWYNFDDRIITEISEEEAVSSRAYLLFYVRKDVAANADVNRLFPCEFLNSKSLRAARKALDPHNQTFRDRCPIM</sequence>
<proteinExistence type="predicted"/>
<gene>
    <name evidence="6" type="ORF">FCC1311_025582</name>
</gene>
<evidence type="ECO:0000259" key="3">
    <source>
        <dbReference type="PROSITE" id="PS50222"/>
    </source>
</evidence>
<dbReference type="Pfam" id="PF06337">
    <property type="entry name" value="DUSP"/>
    <property type="match status" value="1"/>
</dbReference>
<keyword evidence="1" id="KW-0106">Calcium</keyword>
<dbReference type="PANTHER" id="PTHR21646">
    <property type="entry name" value="UBIQUITIN CARBOXYL-TERMINAL HYDROLASE"/>
    <property type="match status" value="1"/>
</dbReference>
<dbReference type="GO" id="GO:0004843">
    <property type="term" value="F:cysteine-type deubiquitinase activity"/>
    <property type="evidence" value="ECO:0007669"/>
    <property type="project" value="InterPro"/>
</dbReference>
<dbReference type="InterPro" id="IPR018247">
    <property type="entry name" value="EF_Hand_1_Ca_BS"/>
</dbReference>
<evidence type="ECO:0000259" key="5">
    <source>
        <dbReference type="PROSITE" id="PS51283"/>
    </source>
</evidence>
<dbReference type="Proteomes" id="UP000241890">
    <property type="component" value="Unassembled WGS sequence"/>
</dbReference>
<dbReference type="InterPro" id="IPR050185">
    <property type="entry name" value="Ub_carboxyl-term_hydrolase"/>
</dbReference>
<feature type="region of interest" description="Disordered" evidence="2">
    <location>
        <begin position="335"/>
        <end position="355"/>
    </location>
</feature>
<accession>A0A2R5G5L9</accession>